<evidence type="ECO:0000259" key="9">
    <source>
        <dbReference type="PROSITE" id="PS50850"/>
    </source>
</evidence>
<dbReference type="InterPro" id="IPR020846">
    <property type="entry name" value="MFS_dom"/>
</dbReference>
<dbReference type="InterPro" id="IPR011701">
    <property type="entry name" value="MFS"/>
</dbReference>
<name>A0AA40B2R0_9PEZI</name>
<comment type="caution">
    <text evidence="10">The sequence shown here is derived from an EMBL/GenBank/DDBJ whole genome shotgun (WGS) entry which is preliminary data.</text>
</comment>
<feature type="transmembrane region" description="Helical" evidence="8">
    <location>
        <begin position="544"/>
        <end position="562"/>
    </location>
</feature>
<dbReference type="PROSITE" id="PS50850">
    <property type="entry name" value="MFS"/>
    <property type="match status" value="1"/>
</dbReference>
<gene>
    <name evidence="10" type="ORF">B0T21DRAFT_350725</name>
</gene>
<feature type="transmembrane region" description="Helical" evidence="8">
    <location>
        <begin position="267"/>
        <end position="291"/>
    </location>
</feature>
<feature type="transmembrane region" description="Helical" evidence="8">
    <location>
        <begin position="195"/>
        <end position="214"/>
    </location>
</feature>
<reference evidence="10" key="1">
    <citation type="submission" date="2023-06" db="EMBL/GenBank/DDBJ databases">
        <title>Genome-scale phylogeny and comparative genomics of the fungal order Sordariales.</title>
        <authorList>
            <consortium name="Lawrence Berkeley National Laboratory"/>
            <person name="Hensen N."/>
            <person name="Bonometti L."/>
            <person name="Westerberg I."/>
            <person name="Brannstrom I.O."/>
            <person name="Guillou S."/>
            <person name="Cros-Aarteil S."/>
            <person name="Calhoun S."/>
            <person name="Haridas S."/>
            <person name="Kuo A."/>
            <person name="Mondo S."/>
            <person name="Pangilinan J."/>
            <person name="Riley R."/>
            <person name="Labutti K."/>
            <person name="Andreopoulos B."/>
            <person name="Lipzen A."/>
            <person name="Chen C."/>
            <person name="Yanf M."/>
            <person name="Daum C."/>
            <person name="Ng V."/>
            <person name="Clum A."/>
            <person name="Steindorff A."/>
            <person name="Ohm R."/>
            <person name="Martin F."/>
            <person name="Silar P."/>
            <person name="Natvig D."/>
            <person name="Lalanne C."/>
            <person name="Gautier V."/>
            <person name="Ament-Velasquez S.L."/>
            <person name="Kruys A."/>
            <person name="Hutchinson M.I."/>
            <person name="Powell A.J."/>
            <person name="Barry K."/>
            <person name="Miller A.N."/>
            <person name="Grigoriev I.V."/>
            <person name="Debuchy R."/>
            <person name="Gladieux P."/>
            <person name="Thoren M.H."/>
            <person name="Johannesson H."/>
        </authorList>
    </citation>
    <scope>NUCLEOTIDE SEQUENCE</scope>
    <source>
        <strain evidence="10">CBS 540.89</strain>
    </source>
</reference>
<feature type="domain" description="Major facilitator superfamily (MFS) profile" evidence="9">
    <location>
        <begin position="72"/>
        <end position="567"/>
    </location>
</feature>
<keyword evidence="4 8" id="KW-0812">Transmembrane</keyword>
<comment type="subcellular location">
    <subcellularLocation>
        <location evidence="1">Membrane</location>
        <topology evidence="1">Multi-pass membrane protein</topology>
    </subcellularLocation>
</comment>
<evidence type="ECO:0000256" key="8">
    <source>
        <dbReference type="SAM" id="Phobius"/>
    </source>
</evidence>
<feature type="transmembrane region" description="Helical" evidence="8">
    <location>
        <begin position="405"/>
        <end position="421"/>
    </location>
</feature>
<keyword evidence="11" id="KW-1185">Reference proteome</keyword>
<keyword evidence="6 8" id="KW-0472">Membrane</keyword>
<feature type="transmembrane region" description="Helical" evidence="8">
    <location>
        <begin position="162"/>
        <end position="183"/>
    </location>
</feature>
<feature type="transmembrane region" description="Helical" evidence="8">
    <location>
        <begin position="433"/>
        <end position="455"/>
    </location>
</feature>
<dbReference type="PANTHER" id="PTHR23501:SF12">
    <property type="entry name" value="MAJOR FACILITATOR SUPERFAMILY (MFS) PROFILE DOMAIN-CONTAINING PROTEIN-RELATED"/>
    <property type="match status" value="1"/>
</dbReference>
<dbReference type="CDD" id="cd17502">
    <property type="entry name" value="MFS_Azr1_MDR_like"/>
    <property type="match status" value="1"/>
</dbReference>
<dbReference type="PANTHER" id="PTHR23501">
    <property type="entry name" value="MAJOR FACILITATOR SUPERFAMILY"/>
    <property type="match status" value="1"/>
</dbReference>
<dbReference type="GO" id="GO:0005886">
    <property type="term" value="C:plasma membrane"/>
    <property type="evidence" value="ECO:0007669"/>
    <property type="project" value="TreeGrafter"/>
</dbReference>
<feature type="compositionally biased region" description="Low complexity" evidence="7">
    <location>
        <begin position="42"/>
        <end position="53"/>
    </location>
</feature>
<comment type="similarity">
    <text evidence="2">Belongs to the major facilitator superfamily. TCR/Tet family.</text>
</comment>
<feature type="transmembrane region" description="Helical" evidence="8">
    <location>
        <begin position="379"/>
        <end position="398"/>
    </location>
</feature>
<feature type="transmembrane region" description="Helical" evidence="8">
    <location>
        <begin position="66"/>
        <end position="85"/>
    </location>
</feature>
<evidence type="ECO:0000256" key="3">
    <source>
        <dbReference type="ARBA" id="ARBA00022448"/>
    </source>
</evidence>
<dbReference type="SUPFAM" id="SSF103473">
    <property type="entry name" value="MFS general substrate transporter"/>
    <property type="match status" value="1"/>
</dbReference>
<dbReference type="Proteomes" id="UP001172159">
    <property type="component" value="Unassembled WGS sequence"/>
</dbReference>
<feature type="transmembrane region" description="Helical" evidence="8">
    <location>
        <begin position="339"/>
        <end position="359"/>
    </location>
</feature>
<dbReference type="GO" id="GO:0022857">
    <property type="term" value="F:transmembrane transporter activity"/>
    <property type="evidence" value="ECO:0007669"/>
    <property type="project" value="InterPro"/>
</dbReference>
<evidence type="ECO:0000313" key="10">
    <source>
        <dbReference type="EMBL" id="KAK0726610.1"/>
    </source>
</evidence>
<evidence type="ECO:0000256" key="5">
    <source>
        <dbReference type="ARBA" id="ARBA00022989"/>
    </source>
</evidence>
<feature type="region of interest" description="Disordered" evidence="7">
    <location>
        <begin position="18"/>
        <end position="60"/>
    </location>
</feature>
<feature type="transmembrane region" description="Helical" evidence="8">
    <location>
        <begin position="226"/>
        <end position="246"/>
    </location>
</feature>
<keyword evidence="5 8" id="KW-1133">Transmembrane helix</keyword>
<feature type="transmembrane region" description="Helical" evidence="8">
    <location>
        <begin position="297"/>
        <end position="318"/>
    </location>
</feature>
<keyword evidence="3" id="KW-0813">Transport</keyword>
<evidence type="ECO:0000256" key="6">
    <source>
        <dbReference type="ARBA" id="ARBA00023136"/>
    </source>
</evidence>
<dbReference type="AlphaFoldDB" id="A0AA40B2R0"/>
<dbReference type="EMBL" id="JAUKTV010000010">
    <property type="protein sequence ID" value="KAK0726610.1"/>
    <property type="molecule type" value="Genomic_DNA"/>
</dbReference>
<dbReference type="Pfam" id="PF07690">
    <property type="entry name" value="MFS_1"/>
    <property type="match status" value="1"/>
</dbReference>
<feature type="transmembrane region" description="Helical" evidence="8">
    <location>
        <begin position="105"/>
        <end position="125"/>
    </location>
</feature>
<feature type="transmembrane region" description="Helical" evidence="8">
    <location>
        <begin position="137"/>
        <end position="156"/>
    </location>
</feature>
<dbReference type="FunFam" id="1.20.1250.20:FF:000429">
    <property type="entry name" value="MFS drug efflux transporter, putative"/>
    <property type="match status" value="1"/>
</dbReference>
<evidence type="ECO:0000313" key="11">
    <source>
        <dbReference type="Proteomes" id="UP001172159"/>
    </source>
</evidence>
<dbReference type="Gene3D" id="1.20.1250.20">
    <property type="entry name" value="MFS general substrate transporter like domains"/>
    <property type="match status" value="1"/>
</dbReference>
<accession>A0AA40B2R0</accession>
<feature type="transmembrane region" description="Helical" evidence="8">
    <location>
        <begin position="467"/>
        <end position="491"/>
    </location>
</feature>
<evidence type="ECO:0000256" key="4">
    <source>
        <dbReference type="ARBA" id="ARBA00022692"/>
    </source>
</evidence>
<dbReference type="InterPro" id="IPR036259">
    <property type="entry name" value="MFS_trans_sf"/>
</dbReference>
<sequence>MFVLPYPLDNRHVLLNLRRPLPQGENPRRPSHQHSKRLRLNQSRSRPSQSSPQDQPPSPPPRDIHGFKWISVVIAILSSIFLYSLDNTVVADITPAAVNAFGDSLKLPWLSVGFLLGGVSVVLPFGKLYSLFDAKWLYIFSTVLFNVGSALCGAAPSMDALIVGRVLAGMGGNGMYLGTMNLLSATTTDRERPGYLSFVGLIWGIGTVLGPVVGGAFVESPATWRWAFYINLCIAGLFAPVYLFWIPSYKPQPKETSSRALVKKFDFGGTVLSVAAIMTLVMAINLGGALYEWNSGQIIALFVVSFVLFGVFGVQQSWNFGVKKNDKIFPTHFLRKGNLVLLFCCAAAINAAAFVPIYYIPLYFQFTRGDSPTEAAVRLLPLIFTLSAAILANGHLMARWGYFQPWYIFGSVLALVGGILLSRIEATTPESHIYGFEILVGIGTGAFAQAGYAVIQTLVPPEEMAYGISFVMLGQQSGIAFGLAIAGAVFVNDAIANLMVALPGVPRNILQLALSGHSGEYLQSLSEESRMAAIEAIVLALQKVFVPVYVGGAVGLILSVCFTKRKMTRDVIAIAV</sequence>
<evidence type="ECO:0000256" key="7">
    <source>
        <dbReference type="SAM" id="MobiDB-lite"/>
    </source>
</evidence>
<evidence type="ECO:0000256" key="2">
    <source>
        <dbReference type="ARBA" id="ARBA00007520"/>
    </source>
</evidence>
<protein>
    <submittedName>
        <fullName evidence="10">Major facilitator superfamily domain-containing protein</fullName>
    </submittedName>
</protein>
<proteinExistence type="inferred from homology"/>
<feature type="compositionally biased region" description="Basic residues" evidence="7">
    <location>
        <begin position="29"/>
        <end position="39"/>
    </location>
</feature>
<organism evidence="10 11">
    <name type="scientific">Apiosordaria backusii</name>
    <dbReference type="NCBI Taxonomy" id="314023"/>
    <lineage>
        <taxon>Eukaryota</taxon>
        <taxon>Fungi</taxon>
        <taxon>Dikarya</taxon>
        <taxon>Ascomycota</taxon>
        <taxon>Pezizomycotina</taxon>
        <taxon>Sordariomycetes</taxon>
        <taxon>Sordariomycetidae</taxon>
        <taxon>Sordariales</taxon>
        <taxon>Lasiosphaeriaceae</taxon>
        <taxon>Apiosordaria</taxon>
    </lineage>
</organism>
<evidence type="ECO:0000256" key="1">
    <source>
        <dbReference type="ARBA" id="ARBA00004141"/>
    </source>
</evidence>